<dbReference type="Proteomes" id="UP000260649">
    <property type="component" value="Unassembled WGS sequence"/>
</dbReference>
<dbReference type="EMBL" id="QQRQ01000012">
    <property type="protein sequence ID" value="RFT06323.1"/>
    <property type="molecule type" value="Genomic_DNA"/>
</dbReference>
<feature type="transmembrane region" description="Helical" evidence="1">
    <location>
        <begin position="54"/>
        <end position="75"/>
    </location>
</feature>
<evidence type="ECO:0000256" key="1">
    <source>
        <dbReference type="SAM" id="Phobius"/>
    </source>
</evidence>
<keyword evidence="3" id="KW-1185">Reference proteome</keyword>
<proteinExistence type="predicted"/>
<name>A0A3E2B2Q8_9FIRM</name>
<dbReference type="OrthoDB" id="87655at2"/>
<dbReference type="InterPro" id="IPR038750">
    <property type="entry name" value="YczE/YyaS-like"/>
</dbReference>
<organism evidence="2 3">
    <name type="scientific">Evtepia gabavorous</name>
    <dbReference type="NCBI Taxonomy" id="2211183"/>
    <lineage>
        <taxon>Bacteria</taxon>
        <taxon>Bacillati</taxon>
        <taxon>Bacillota</taxon>
        <taxon>Clostridia</taxon>
        <taxon>Eubacteriales</taxon>
        <taxon>Evtepia</taxon>
    </lineage>
</organism>
<feature type="transmembrane region" description="Helical" evidence="1">
    <location>
        <begin position="113"/>
        <end position="142"/>
    </location>
</feature>
<dbReference type="PANTHER" id="PTHR40078:SF1">
    <property type="entry name" value="INTEGRAL MEMBRANE PROTEIN"/>
    <property type="match status" value="1"/>
</dbReference>
<dbReference type="AlphaFoldDB" id="A0A3E2B2Q8"/>
<comment type="caution">
    <text evidence="2">The sequence shown here is derived from an EMBL/GenBank/DDBJ whole genome shotgun (WGS) entry which is preliminary data.</text>
</comment>
<keyword evidence="1" id="KW-1133">Transmembrane helix</keyword>
<dbReference type="Pfam" id="PF19700">
    <property type="entry name" value="DUF6198"/>
    <property type="match status" value="1"/>
</dbReference>
<feature type="transmembrane region" description="Helical" evidence="1">
    <location>
        <begin position="14"/>
        <end position="34"/>
    </location>
</feature>
<sequence length="218" mass="23109">MSVKPTRQETVRRYGLLGLGLLITAFGIAFSIQAGLGTSPISSLPYVVSLLTPLSVGTATICLHGVLILLQLLILRRRYDPVQLLQLPVALVFGYLTDLGVWVIQGIPVPSYGVRWLLCLAGVFLVGVGVALEVVAGVVTLAGEGFVLAVCRVTPFPFGNLKVAFDVLLVGVASLLSLLCLHGLYGVREGTLAAALGVGLIAKRLQPPLQAWFTKRLP</sequence>
<evidence type="ECO:0000313" key="2">
    <source>
        <dbReference type="EMBL" id="RFT06323.1"/>
    </source>
</evidence>
<keyword evidence="1" id="KW-0812">Transmembrane</keyword>
<reference evidence="2 3" key="1">
    <citation type="submission" date="2018-07" db="EMBL/GenBank/DDBJ databases">
        <title>GABA Modulating Bacteria of the Human Gut Microbiota.</title>
        <authorList>
            <person name="Strandwitz P."/>
            <person name="Kim K.H."/>
            <person name="Terekhova D."/>
            <person name="Liu J.K."/>
            <person name="Sharma A."/>
            <person name="Levering J."/>
            <person name="Mcdonald D."/>
            <person name="Dietrich D."/>
            <person name="Ramadhar T.R."/>
            <person name="Lekbua A."/>
            <person name="Mroue N."/>
            <person name="Liston C."/>
            <person name="Stewart E.J."/>
            <person name="Dubin M.J."/>
            <person name="Zengler K."/>
            <person name="Knight R."/>
            <person name="Gilbert J.A."/>
            <person name="Clardy J."/>
            <person name="Lewis K."/>
        </authorList>
    </citation>
    <scope>NUCLEOTIDE SEQUENCE [LARGE SCALE GENOMIC DNA]</scope>
    <source>
        <strain evidence="2 3">KLE1738</strain>
    </source>
</reference>
<accession>A0A3E2B2Q8</accession>
<dbReference type="PANTHER" id="PTHR40078">
    <property type="entry name" value="INTEGRAL MEMBRANE PROTEIN-RELATED"/>
    <property type="match status" value="1"/>
</dbReference>
<keyword evidence="1" id="KW-0472">Membrane</keyword>
<evidence type="ECO:0000313" key="3">
    <source>
        <dbReference type="Proteomes" id="UP000260649"/>
    </source>
</evidence>
<feature type="transmembrane region" description="Helical" evidence="1">
    <location>
        <begin position="163"/>
        <end position="185"/>
    </location>
</feature>
<gene>
    <name evidence="2" type="ORF">DV520_07970</name>
</gene>
<protein>
    <submittedName>
        <fullName evidence="2">YitT family protein</fullName>
    </submittedName>
</protein>
<feature type="transmembrane region" description="Helical" evidence="1">
    <location>
        <begin position="87"/>
        <end position="107"/>
    </location>
</feature>